<dbReference type="CDD" id="cd05233">
    <property type="entry name" value="SDR_c"/>
    <property type="match status" value="1"/>
</dbReference>
<organism evidence="5 6">
    <name type="scientific">Williamsia limnetica</name>
    <dbReference type="NCBI Taxonomy" id="882452"/>
    <lineage>
        <taxon>Bacteria</taxon>
        <taxon>Bacillati</taxon>
        <taxon>Actinomycetota</taxon>
        <taxon>Actinomycetes</taxon>
        <taxon>Mycobacteriales</taxon>
        <taxon>Nocardiaceae</taxon>
        <taxon>Williamsia</taxon>
    </lineage>
</organism>
<evidence type="ECO:0000256" key="1">
    <source>
        <dbReference type="ARBA" id="ARBA00006484"/>
    </source>
</evidence>
<accession>A0A318RTQ7</accession>
<evidence type="ECO:0000256" key="4">
    <source>
        <dbReference type="RuleBase" id="RU000363"/>
    </source>
</evidence>
<evidence type="ECO:0000256" key="3">
    <source>
        <dbReference type="ARBA" id="ARBA00023027"/>
    </source>
</evidence>
<proteinExistence type="inferred from homology"/>
<dbReference type="SUPFAM" id="SSF51735">
    <property type="entry name" value="NAD(P)-binding Rossmann-fold domains"/>
    <property type="match status" value="1"/>
</dbReference>
<dbReference type="NCBIfam" id="TIGR03971">
    <property type="entry name" value="SDR_subfam_1"/>
    <property type="match status" value="1"/>
</dbReference>
<keyword evidence="2" id="KW-0560">Oxidoreductase</keyword>
<reference evidence="5 6" key="1">
    <citation type="submission" date="2018-06" db="EMBL/GenBank/DDBJ databases">
        <title>Genomic Encyclopedia of Type Strains, Phase IV (KMG-IV): sequencing the most valuable type-strain genomes for metagenomic binning, comparative biology and taxonomic classification.</title>
        <authorList>
            <person name="Goeker M."/>
        </authorList>
    </citation>
    <scope>NUCLEOTIDE SEQUENCE [LARGE SCALE GENOMIC DNA]</scope>
    <source>
        <strain evidence="5 6">DSM 45521</strain>
    </source>
</reference>
<keyword evidence="3" id="KW-0520">NAD</keyword>
<dbReference type="PRINTS" id="PR00081">
    <property type="entry name" value="GDHRDH"/>
</dbReference>
<dbReference type="InterPro" id="IPR036291">
    <property type="entry name" value="NAD(P)-bd_dom_sf"/>
</dbReference>
<protein>
    <submittedName>
        <fullName evidence="5">SDR family mycofactocin-dependent oxidoreductase</fullName>
    </submittedName>
</protein>
<comment type="similarity">
    <text evidence="1 4">Belongs to the short-chain dehydrogenases/reductases (SDR) family.</text>
</comment>
<dbReference type="AlphaFoldDB" id="A0A318RTQ7"/>
<dbReference type="FunFam" id="3.40.50.720:FF:000084">
    <property type="entry name" value="Short-chain dehydrogenase reductase"/>
    <property type="match status" value="1"/>
</dbReference>
<dbReference type="PRINTS" id="PR00080">
    <property type="entry name" value="SDRFAMILY"/>
</dbReference>
<dbReference type="InterPro" id="IPR002347">
    <property type="entry name" value="SDR_fam"/>
</dbReference>
<dbReference type="Pfam" id="PF00106">
    <property type="entry name" value="adh_short"/>
    <property type="match status" value="1"/>
</dbReference>
<evidence type="ECO:0000313" key="5">
    <source>
        <dbReference type="EMBL" id="PYE19477.1"/>
    </source>
</evidence>
<dbReference type="InterPro" id="IPR023985">
    <property type="entry name" value="SDR_subfam_1"/>
</dbReference>
<sequence>MARELDGRVAIVTGGARGQGRAHARALAAAGAHVIVADIARQIETVPYEMPTEDDLDATVDMIRSEGGVATATVVDVRDSEAVDDLVQRAVVDLGGVEILIANAGICGFSTVSEISDEVWRDMIDTNLTGTFNCIRSVLPTMASAGFGRIIAISSGAGRSGMANLGHYGASKWGIIGLIKTVAIENGPFGITANVVCPTTVNTPMVMNPSTFGVFCPDIESPTIDDATPRFAALSPLGIPWLEPEDVTRAVMYLVNDPGYTSGTVLEVNLATSASRL</sequence>
<dbReference type="PANTHER" id="PTHR42760:SF40">
    <property type="entry name" value="3-OXOACYL-[ACYL-CARRIER-PROTEIN] REDUCTASE, CHLOROPLASTIC"/>
    <property type="match status" value="1"/>
</dbReference>
<dbReference type="PROSITE" id="PS00061">
    <property type="entry name" value="ADH_SHORT"/>
    <property type="match status" value="1"/>
</dbReference>
<evidence type="ECO:0000256" key="2">
    <source>
        <dbReference type="ARBA" id="ARBA00023002"/>
    </source>
</evidence>
<dbReference type="InterPro" id="IPR020904">
    <property type="entry name" value="Sc_DH/Rdtase_CS"/>
</dbReference>
<dbReference type="RefSeq" id="WP_110468649.1">
    <property type="nucleotide sequence ID" value="NZ_QJSP01000003.1"/>
</dbReference>
<dbReference type="Gene3D" id="3.40.50.720">
    <property type="entry name" value="NAD(P)-binding Rossmann-like Domain"/>
    <property type="match status" value="1"/>
</dbReference>
<gene>
    <name evidence="5" type="ORF">DFR67_103390</name>
</gene>
<keyword evidence="6" id="KW-1185">Reference proteome</keyword>
<evidence type="ECO:0000313" key="6">
    <source>
        <dbReference type="Proteomes" id="UP000247591"/>
    </source>
</evidence>
<dbReference type="GO" id="GO:0030497">
    <property type="term" value="P:fatty acid elongation"/>
    <property type="evidence" value="ECO:0007669"/>
    <property type="project" value="TreeGrafter"/>
</dbReference>
<name>A0A318RTQ7_WILLI</name>
<dbReference type="Proteomes" id="UP000247591">
    <property type="component" value="Unassembled WGS sequence"/>
</dbReference>
<comment type="caution">
    <text evidence="5">The sequence shown here is derived from an EMBL/GenBank/DDBJ whole genome shotgun (WGS) entry which is preliminary data.</text>
</comment>
<dbReference type="PANTHER" id="PTHR42760">
    <property type="entry name" value="SHORT-CHAIN DEHYDROGENASES/REDUCTASES FAMILY MEMBER"/>
    <property type="match status" value="1"/>
</dbReference>
<dbReference type="OrthoDB" id="5173603at2"/>
<dbReference type="EMBL" id="QJSP01000003">
    <property type="protein sequence ID" value="PYE19477.1"/>
    <property type="molecule type" value="Genomic_DNA"/>
</dbReference>
<dbReference type="GO" id="GO:0016616">
    <property type="term" value="F:oxidoreductase activity, acting on the CH-OH group of donors, NAD or NADP as acceptor"/>
    <property type="evidence" value="ECO:0007669"/>
    <property type="project" value="TreeGrafter"/>
</dbReference>